<gene>
    <name evidence="3" type="ORF">LTR05_002534</name>
</gene>
<evidence type="ECO:0000313" key="4">
    <source>
        <dbReference type="Proteomes" id="UP001309876"/>
    </source>
</evidence>
<protein>
    <recommendedName>
        <fullName evidence="2">DUF7924 domain-containing protein</fullName>
    </recommendedName>
</protein>
<proteinExistence type="predicted"/>
<feature type="domain" description="DUF7924" evidence="2">
    <location>
        <begin position="144"/>
        <end position="314"/>
    </location>
</feature>
<evidence type="ECO:0000256" key="1">
    <source>
        <dbReference type="SAM" id="MobiDB-lite"/>
    </source>
</evidence>
<keyword evidence="4" id="KW-1185">Reference proteome</keyword>
<dbReference type="Pfam" id="PF25545">
    <property type="entry name" value="DUF7924"/>
    <property type="match status" value="1"/>
</dbReference>
<evidence type="ECO:0000313" key="3">
    <source>
        <dbReference type="EMBL" id="KAK5088317.1"/>
    </source>
</evidence>
<dbReference type="AlphaFoldDB" id="A0AAN7T4S6"/>
<dbReference type="EMBL" id="JAVRRJ010000002">
    <property type="protein sequence ID" value="KAK5088317.1"/>
    <property type="molecule type" value="Genomic_DNA"/>
</dbReference>
<feature type="region of interest" description="Disordered" evidence="1">
    <location>
        <begin position="548"/>
        <end position="568"/>
    </location>
</feature>
<comment type="caution">
    <text evidence="3">The sequence shown here is derived from an EMBL/GenBank/DDBJ whole genome shotgun (WGS) entry which is preliminary data.</text>
</comment>
<dbReference type="Proteomes" id="UP001309876">
    <property type="component" value="Unassembled WGS sequence"/>
</dbReference>
<name>A0AAN7T4S6_9EURO</name>
<organism evidence="3 4">
    <name type="scientific">Lithohypha guttulata</name>
    <dbReference type="NCBI Taxonomy" id="1690604"/>
    <lineage>
        <taxon>Eukaryota</taxon>
        <taxon>Fungi</taxon>
        <taxon>Dikarya</taxon>
        <taxon>Ascomycota</taxon>
        <taxon>Pezizomycotina</taxon>
        <taxon>Eurotiomycetes</taxon>
        <taxon>Chaetothyriomycetidae</taxon>
        <taxon>Chaetothyriales</taxon>
        <taxon>Trichomeriaceae</taxon>
        <taxon>Lithohypha</taxon>
    </lineage>
</organism>
<reference evidence="3 4" key="1">
    <citation type="submission" date="2023-08" db="EMBL/GenBank/DDBJ databases">
        <title>Black Yeasts Isolated from many extreme environments.</title>
        <authorList>
            <person name="Coleine C."/>
            <person name="Stajich J.E."/>
            <person name="Selbmann L."/>
        </authorList>
    </citation>
    <scope>NUCLEOTIDE SEQUENCE [LARGE SCALE GENOMIC DNA]</scope>
    <source>
        <strain evidence="3 4">CCFEE 5910</strain>
    </source>
</reference>
<accession>A0AAN7T4S6</accession>
<feature type="region of interest" description="Disordered" evidence="1">
    <location>
        <begin position="1"/>
        <end position="25"/>
    </location>
</feature>
<dbReference type="InterPro" id="IPR057684">
    <property type="entry name" value="DUF7924"/>
</dbReference>
<evidence type="ECO:0000259" key="2">
    <source>
        <dbReference type="Pfam" id="PF25545"/>
    </source>
</evidence>
<sequence length="698" mass="76463">MSLNSAISHSTNSSWFSRGSADSRSVSGRSQLHWKKFRKEVLAPHHIRIVDSLANETIPESICTWIEANRKNVDRFTKQRQKFRKLVANGRGFGSSALFPQEVLPSNDARPFLSRCMVPSLPGDALPEKVVGKAGSAIQRSFLSAPRPGLGCGFSSSAFAPEEIKCMPTHMLATGTTVHFDTGSISSGTALYCPFFSYERVFSQQSYGFEIAANQCAIDGAWSVRAMQMLYAKASEDDRDTAESFLRPIAFTCAIDNDIAIINYHWVDHAQTYCMAPVVRFELANDSHFDQFLLWSEAIGQWALTHLLPEVKKAISLLGDYVSGLPALYSSLEKLEPKNSQEEQALVSALKLSYDNIPWRLDSDAGSPVSSSTASWGSPMINEAIFAKFEYPLIPQPSMLPPLPALPTVPPALAGRAKAPGSVCSDSKVMPKGVRFAGIKPSKEQPNLNPGAYAQNTDLVVTKRLGYALDEIQDLQAQLMHLKQEISGSTSCLQNELSGLRKTMTCVIRKEKMGSKPRSPIQTTINHQAFVQSEHRLNLRHGVSVVTTPTDPKARPVHWPSPSPKVRTPSGLQNVLSLDTNVEAVSISSATSFHSPQCSAPIKMAQSPITIFSPTIFNIASPEETEEQYGAMIRVPNQQRNVWSHVAATHIISALVPATMLRILFLGCLLDYCMMSMSGGPQVSITQYLSNVLESGVF</sequence>